<dbReference type="CDD" id="cd00118">
    <property type="entry name" value="LysM"/>
    <property type="match status" value="1"/>
</dbReference>
<dbReference type="PANTHER" id="PTHR37423">
    <property type="entry name" value="SOLUBLE LYTIC MUREIN TRANSGLYCOSYLASE-RELATED"/>
    <property type="match status" value="1"/>
</dbReference>
<dbReference type="Gene3D" id="1.10.530.10">
    <property type="match status" value="1"/>
</dbReference>
<keyword evidence="5" id="KW-1185">Reference proteome</keyword>
<evidence type="ECO:0000256" key="1">
    <source>
        <dbReference type="ARBA" id="ARBA00007734"/>
    </source>
</evidence>
<dbReference type="Pfam" id="PF01476">
    <property type="entry name" value="LysM"/>
    <property type="match status" value="1"/>
</dbReference>
<reference evidence="5" key="1">
    <citation type="submission" date="2016-11" db="EMBL/GenBank/DDBJ databases">
        <authorList>
            <person name="Varghese N."/>
            <person name="Submissions S."/>
        </authorList>
    </citation>
    <scope>NUCLEOTIDE SEQUENCE [LARGE SCALE GENOMIC DNA]</scope>
    <source>
        <strain evidence="5">DSM 16219</strain>
    </source>
</reference>
<dbReference type="CDD" id="cd16894">
    <property type="entry name" value="MltD-like"/>
    <property type="match status" value="1"/>
</dbReference>
<accession>A0A1M6W133</accession>
<dbReference type="STRING" id="1121393.SAMN02745216_04234"/>
<dbReference type="SUPFAM" id="SSF53955">
    <property type="entry name" value="Lysozyme-like"/>
    <property type="match status" value="1"/>
</dbReference>
<name>A0A1M6W133_9BACT</name>
<gene>
    <name evidence="4" type="ORF">SAMN02745216_04234</name>
</gene>
<evidence type="ECO:0000256" key="2">
    <source>
        <dbReference type="SAM" id="MobiDB-lite"/>
    </source>
</evidence>
<evidence type="ECO:0000259" key="3">
    <source>
        <dbReference type="PROSITE" id="PS51782"/>
    </source>
</evidence>
<dbReference type="RefSeq" id="WP_073478255.1">
    <property type="nucleotide sequence ID" value="NZ_FQZU01000036.1"/>
</dbReference>
<dbReference type="EMBL" id="FQZU01000036">
    <property type="protein sequence ID" value="SHK87363.1"/>
    <property type="molecule type" value="Genomic_DNA"/>
</dbReference>
<proteinExistence type="inferred from homology"/>
<feature type="domain" description="LysM" evidence="3">
    <location>
        <begin position="434"/>
        <end position="478"/>
    </location>
</feature>
<dbReference type="PROSITE" id="PS51782">
    <property type="entry name" value="LYSM"/>
    <property type="match status" value="1"/>
</dbReference>
<organism evidence="4 5">
    <name type="scientific">Desulfatibacillum alkenivorans DSM 16219</name>
    <dbReference type="NCBI Taxonomy" id="1121393"/>
    <lineage>
        <taxon>Bacteria</taxon>
        <taxon>Pseudomonadati</taxon>
        <taxon>Thermodesulfobacteriota</taxon>
        <taxon>Desulfobacteria</taxon>
        <taxon>Desulfobacterales</taxon>
        <taxon>Desulfatibacillaceae</taxon>
        <taxon>Desulfatibacillum</taxon>
    </lineage>
</organism>
<protein>
    <submittedName>
        <fullName evidence="4">LysM domain-containing protein</fullName>
    </submittedName>
</protein>
<evidence type="ECO:0000313" key="5">
    <source>
        <dbReference type="Proteomes" id="UP000183994"/>
    </source>
</evidence>
<dbReference type="InterPro" id="IPR023346">
    <property type="entry name" value="Lysozyme-like_dom_sf"/>
</dbReference>
<dbReference type="Pfam" id="PF01464">
    <property type="entry name" value="SLT"/>
    <property type="match status" value="1"/>
</dbReference>
<evidence type="ECO:0000313" key="4">
    <source>
        <dbReference type="EMBL" id="SHK87363.1"/>
    </source>
</evidence>
<dbReference type="OrthoDB" id="9815002at2"/>
<dbReference type="SMART" id="SM00257">
    <property type="entry name" value="LysM"/>
    <property type="match status" value="1"/>
</dbReference>
<dbReference type="InterPro" id="IPR018392">
    <property type="entry name" value="LysM"/>
</dbReference>
<dbReference type="AlphaFoldDB" id="A0A1M6W133"/>
<sequence>MKKLLFLLIFAGLGAAAYYGLQASGYTVTISRPPMTRSLSASLAQAEAPESQTRKSEAAPPPSQDIDIQDEDPDEDKWIVEEESQDLEFPSVADEYIVYDDEQSLDGSEDEIPEEAGAPSMASAASMVQVDINEPVDEFPLSPPGDETVPSLLDSLRVTGPLYFCGEQVPLDNPEVRERLEKELMLSLWDRPQVLLWIKRSTRYMPIIDSKLKAAGMPRDLRYVAVAESALRPHAGSPKGAMGFWQFIKGTGKRYGLEINRDVDDRREIRRSTDAAILYFKELYKRFGSWTLAAAAYNMGEDGLESQILVQEQINYYQLYLPLETQRYIFRILSAKLLMEHPEKFGFHLKPEDYYPLIEVENVEFKTVAKAPLTLAAKAANTSFKHIKDLNPHLRGYDLSAGEHNIMVPKGASDGFNERFLTLFSKWFEQKAGHIYVVKPGDSLTRIAEAHGIPLPTLAMWNRINLNKPIVPGQRLVVYKRTDK</sequence>
<feature type="region of interest" description="Disordered" evidence="2">
    <location>
        <begin position="39"/>
        <end position="74"/>
    </location>
</feature>
<dbReference type="SUPFAM" id="SSF54106">
    <property type="entry name" value="LysM domain"/>
    <property type="match status" value="1"/>
</dbReference>
<dbReference type="Proteomes" id="UP000183994">
    <property type="component" value="Unassembled WGS sequence"/>
</dbReference>
<dbReference type="InterPro" id="IPR008258">
    <property type="entry name" value="Transglycosylase_SLT_dom_1"/>
</dbReference>
<comment type="similarity">
    <text evidence="1">Belongs to the transglycosylase Slt family.</text>
</comment>
<dbReference type="Gene3D" id="3.10.350.10">
    <property type="entry name" value="LysM domain"/>
    <property type="match status" value="1"/>
</dbReference>
<dbReference type="PANTHER" id="PTHR37423:SF2">
    <property type="entry name" value="MEMBRANE-BOUND LYTIC MUREIN TRANSGLYCOSYLASE C"/>
    <property type="match status" value="1"/>
</dbReference>
<dbReference type="InterPro" id="IPR036779">
    <property type="entry name" value="LysM_dom_sf"/>
</dbReference>